<dbReference type="EMBL" id="LAZR01032404">
    <property type="protein sequence ID" value="KKL50989.1"/>
    <property type="molecule type" value="Genomic_DNA"/>
</dbReference>
<keyword evidence="2" id="KW-1133">Transmembrane helix</keyword>
<proteinExistence type="predicted"/>
<feature type="region of interest" description="Disordered" evidence="1">
    <location>
        <begin position="1"/>
        <end position="80"/>
    </location>
</feature>
<gene>
    <name evidence="3" type="ORF">LCGC14_2299990</name>
</gene>
<name>A0A0F9CP84_9ZZZZ</name>
<feature type="transmembrane region" description="Helical" evidence="2">
    <location>
        <begin position="116"/>
        <end position="136"/>
    </location>
</feature>
<organism evidence="3">
    <name type="scientific">marine sediment metagenome</name>
    <dbReference type="NCBI Taxonomy" id="412755"/>
    <lineage>
        <taxon>unclassified sequences</taxon>
        <taxon>metagenomes</taxon>
        <taxon>ecological metagenomes</taxon>
    </lineage>
</organism>
<protein>
    <submittedName>
        <fullName evidence="3">Uncharacterized protein</fullName>
    </submittedName>
</protein>
<evidence type="ECO:0000256" key="2">
    <source>
        <dbReference type="SAM" id="Phobius"/>
    </source>
</evidence>
<keyword evidence="2" id="KW-0812">Transmembrane</keyword>
<evidence type="ECO:0000256" key="1">
    <source>
        <dbReference type="SAM" id="MobiDB-lite"/>
    </source>
</evidence>
<dbReference type="AlphaFoldDB" id="A0A0F9CP84"/>
<evidence type="ECO:0000313" key="3">
    <source>
        <dbReference type="EMBL" id="KKL50989.1"/>
    </source>
</evidence>
<reference evidence="3" key="1">
    <citation type="journal article" date="2015" name="Nature">
        <title>Complex archaea that bridge the gap between prokaryotes and eukaryotes.</title>
        <authorList>
            <person name="Spang A."/>
            <person name="Saw J.H."/>
            <person name="Jorgensen S.L."/>
            <person name="Zaremba-Niedzwiedzka K."/>
            <person name="Martijn J."/>
            <person name="Lind A.E."/>
            <person name="van Eijk R."/>
            <person name="Schleper C."/>
            <person name="Guy L."/>
            <person name="Ettema T.J."/>
        </authorList>
    </citation>
    <scope>NUCLEOTIDE SEQUENCE</scope>
</reference>
<comment type="caution">
    <text evidence="3">The sequence shown here is derived from an EMBL/GenBank/DDBJ whole genome shotgun (WGS) entry which is preliminary data.</text>
</comment>
<feature type="compositionally biased region" description="Pro residues" evidence="1">
    <location>
        <begin position="44"/>
        <end position="70"/>
    </location>
</feature>
<keyword evidence="2" id="KW-0472">Membrane</keyword>
<sequence length="249" mass="26461">MPRNRAGLHKGISSIFDGVPIPKNKGVSQPPNAPAPDVSHYTSPKPPAAPATSTAPPPKAEQPTQPPPKAAPSKKPKADTIIKTTSSEPAWKKTWQQIESKLFAPKEGVSTARQKTMAILIPVLFIALIFVFIRVFSVPSPKTTAAGQIGPTNALSVAGSSNEIDWQIPAPYPATLRDPMQFGSVTTAQAGTGGLIVKGIVYSEDDPSAVIGNQILRVGDRISGATVVKINKDSVEFEMNGKRWTQKVQ</sequence>
<accession>A0A0F9CP84</accession>